<protein>
    <submittedName>
        <fullName evidence="1">Uncharacterized protein</fullName>
    </submittedName>
</protein>
<dbReference type="Gene3D" id="1.20.5.340">
    <property type="match status" value="1"/>
</dbReference>
<organism evidence="1 2">
    <name type="scientific">phage PKM.Lu.22.1</name>
    <dbReference type="NCBI Taxonomy" id="3049197"/>
    <lineage>
        <taxon>Viruses</taxon>
        <taxon>Duplodnaviria</taxon>
        <taxon>Heunggongvirae</taxon>
        <taxon>Uroviricota</taxon>
        <taxon>Caudoviricetes</taxon>
        <taxon>Grimontviridae</taxon>
    </lineage>
</organism>
<dbReference type="EMBL" id="OQ829281">
    <property type="protein sequence ID" value="WHS68274.1"/>
    <property type="molecule type" value="Genomic_DNA"/>
</dbReference>
<name>A0AAF0KZ26_9CAUD</name>
<evidence type="ECO:0000313" key="2">
    <source>
        <dbReference type="Proteomes" id="UP001223176"/>
    </source>
</evidence>
<reference evidence="1" key="1">
    <citation type="submission" date="2023-04" db="EMBL/GenBank/DDBJ databases">
        <title>Isolation and Characterization of Novel Plasmid-specific Phages Infecting Bacteria Carrying Diverse Conjugative Plasmids.</title>
        <authorList>
            <person name="Parra B."/>
            <person name="Cockx B."/>
            <person name="Lutz V.T."/>
            <person name="Bronsted L."/>
            <person name="Smets B.F."/>
            <person name="Dechesne A."/>
        </authorList>
    </citation>
    <scope>NUCLEOTIDE SEQUENCE</scope>
</reference>
<accession>A0AAF0KZ26</accession>
<sequence length="142" mass="15367">MYSANGVQRVLNAVDPERASLVVDAQTPNSGLFGWTSNDLTSVRDLAMWVSEAQKAAESAQANADYTAEVLAHVQTQAGAIDAGLVEVDSKITQLNTSISQVNASIAAFNATYATFNGKYDDFIVKYNDFLVKWAEWKASQP</sequence>
<dbReference type="Proteomes" id="UP001223176">
    <property type="component" value="Segment"/>
</dbReference>
<proteinExistence type="predicted"/>
<evidence type="ECO:0000313" key="1">
    <source>
        <dbReference type="EMBL" id="WHS68274.1"/>
    </source>
</evidence>
<keyword evidence="2" id="KW-1185">Reference proteome</keyword>